<sequence length="61" mass="6644">MRLPGTGGNMIDADCKMCWGSDNSDVMLLRSGLMVALALVGARGLRRRPAYNRLSEMSKSI</sequence>
<evidence type="ECO:0000313" key="2">
    <source>
        <dbReference type="EMBL" id="PCK28167.1"/>
    </source>
</evidence>
<protein>
    <submittedName>
        <fullName evidence="2">Uncharacterized protein</fullName>
    </submittedName>
</protein>
<proteinExistence type="predicted"/>
<keyword evidence="1" id="KW-0472">Membrane</keyword>
<keyword evidence="1" id="KW-0812">Transmembrane</keyword>
<dbReference type="EMBL" id="NOVD01000003">
    <property type="protein sequence ID" value="PCK28167.1"/>
    <property type="molecule type" value="Genomic_DNA"/>
</dbReference>
<dbReference type="AlphaFoldDB" id="A0A2A5JFX3"/>
<keyword evidence="1" id="KW-1133">Transmembrane helix</keyword>
<evidence type="ECO:0000313" key="3">
    <source>
        <dbReference type="Proteomes" id="UP000230886"/>
    </source>
</evidence>
<organism evidence="2 3">
    <name type="scientific">Rhodococcus qingshengii</name>
    <dbReference type="NCBI Taxonomy" id="334542"/>
    <lineage>
        <taxon>Bacteria</taxon>
        <taxon>Bacillati</taxon>
        <taxon>Actinomycetota</taxon>
        <taxon>Actinomycetes</taxon>
        <taxon>Mycobacteriales</taxon>
        <taxon>Nocardiaceae</taxon>
        <taxon>Rhodococcus</taxon>
        <taxon>Rhodococcus erythropolis group</taxon>
    </lineage>
</organism>
<name>A0A2A5JFX3_RHOSG</name>
<feature type="transmembrane region" description="Helical" evidence="1">
    <location>
        <begin position="27"/>
        <end position="45"/>
    </location>
</feature>
<evidence type="ECO:0000256" key="1">
    <source>
        <dbReference type="SAM" id="Phobius"/>
    </source>
</evidence>
<reference evidence="2 3" key="1">
    <citation type="submission" date="2017-07" db="EMBL/GenBank/DDBJ databases">
        <title>Draft sequence of Rhodococcus enclensis 23b-28.</title>
        <authorList>
            <person name="Besaury L."/>
            <person name="Sancelme M."/>
            <person name="Amato P."/>
            <person name="Lallement A."/>
            <person name="Delort A.-M."/>
        </authorList>
    </citation>
    <scope>NUCLEOTIDE SEQUENCE [LARGE SCALE GENOMIC DNA]</scope>
    <source>
        <strain evidence="2 3">23b-28</strain>
    </source>
</reference>
<dbReference type="Proteomes" id="UP000230886">
    <property type="component" value="Unassembled WGS sequence"/>
</dbReference>
<accession>A0A2A5JFX3</accession>
<comment type="caution">
    <text evidence="2">The sequence shown here is derived from an EMBL/GenBank/DDBJ whole genome shotgun (WGS) entry which is preliminary data.</text>
</comment>
<gene>
    <name evidence="2" type="ORF">CHR55_06970</name>
</gene>